<dbReference type="PANTHER" id="PTHR35037">
    <property type="entry name" value="C-TERMINAL REGION OF AIDA-LIKE PROTEIN"/>
    <property type="match status" value="1"/>
</dbReference>
<gene>
    <name evidence="4" type="ORF">IM787_15055</name>
</gene>
<dbReference type="SUPFAM" id="SSF103515">
    <property type="entry name" value="Autotransporter"/>
    <property type="match status" value="1"/>
</dbReference>
<organism evidence="4 5">
    <name type="scientific">Ramlibacter pallidus</name>
    <dbReference type="NCBI Taxonomy" id="2780087"/>
    <lineage>
        <taxon>Bacteria</taxon>
        <taxon>Pseudomonadati</taxon>
        <taxon>Pseudomonadota</taxon>
        <taxon>Betaproteobacteria</taxon>
        <taxon>Burkholderiales</taxon>
        <taxon>Comamonadaceae</taxon>
        <taxon>Ramlibacter</taxon>
    </lineage>
</organism>
<dbReference type="Gene3D" id="2.40.128.130">
    <property type="entry name" value="Autotransporter beta-domain"/>
    <property type="match status" value="1"/>
</dbReference>
<evidence type="ECO:0000313" key="4">
    <source>
        <dbReference type="EMBL" id="MBE7368879.1"/>
    </source>
</evidence>
<keyword evidence="2" id="KW-0843">Virulence</keyword>
<sequence length="1088" mass="108110">MNHIYRSVFNHSLGAWQAVSELGRQGRGGRSRGLVRTGAVAVLAAAGAAAPGDAAAACQVSGPSFAFTYGTTVVGPASAPDNCVDWTLPITINGGELTLAAGPVQINQIGGFSGTADWSFYMASPGVTWAIVTDSPGATGTVTLRTDAHAATLQIGNGGTTGSYAGNISIATAGASVVFKRSDHVTYGQDISGTGRLVQAGSGVLTLAGDNSGFTGTTEVSNGTLALASANSIGSGTLSLQGGQLTALDTMTIAPPVTVFGAGKTSTVTAVTGQTLTLAPTDLQLEAGAVARFGSATDSGTVVLAPGTATFVDTTGRVEIAGGTLRVGNTFGSGHLGRAAGVTVGAGTTLDLDTFSTGIKDLQGSGTLVTGVGGTLALETGDFAGAITGGGRLSKAGTGVLVLSGDNSYSGTTTVLQGELRVGNGGTSGSLGAGALSNAGNVVFDRSDTHVVATDLGGAGTYAKQGTGTTILTGANTYSGTTTITAGTLQVGNGGTTGSLGSGNVTNNGALAFNRSDTVSLANVISGTGSLTQAGSGNLVLIGASTYTGGTFVNAGTLSVNGSIVGHTTVNSGGTLGGTGTVGSVAIASGGTLAPGNSIGTLNVNGNLSFAPGSVYRVEANATGAADRVNTVGAGTIHIDGGTVDVQARGGGYRRNTAYTILSSGGSTTGQFDGVTSNLAFLTPSLAYSADGVVLNLQSSAAQLYSSAARTPNQTAVANYLQGMVDTPGAAAALIQQVDNMTADQAAASFESMAGSAHASASQVASALGRNFSASLASRSGFSTSGLGNAMNDWSQVRYASLAPVETSLASPQERGLWVQALGAGGRMDPDGNAAGSRYRNGGLVLGYDQPVTGHWLAGGALGYSTSRWHATSGDAASGKIESPQAGVYARFTTDSARVRLDGTFSSHDFTTDRTVNIAGVGATANSRHKGREWGLAGQVEMPIQVGEWELRPLAGLRYAHLKEDGFNETGTSPANLAVAERTTQNTLLSAGLHFVRPFNGGKAGLELRAIASHLAGDNDSPVTAGLIGQPGSFTATGVPLRRNALTLGATVSGQFTRNVAAYLDANYEVRGSGQNAYQVTGGVRVSF</sequence>
<dbReference type="PROSITE" id="PS51208">
    <property type="entry name" value="AUTOTRANSPORTER"/>
    <property type="match status" value="1"/>
</dbReference>
<comment type="caution">
    <text evidence="4">The sequence shown here is derived from an EMBL/GenBank/DDBJ whole genome shotgun (WGS) entry which is preliminary data.</text>
</comment>
<dbReference type="PANTHER" id="PTHR35037:SF2">
    <property type="match status" value="1"/>
</dbReference>
<name>A0ABR9S605_9BURK</name>
<keyword evidence="5" id="KW-1185">Reference proteome</keyword>
<dbReference type="InterPro" id="IPR006315">
    <property type="entry name" value="OM_autotransptr_brl_dom"/>
</dbReference>
<dbReference type="NCBIfam" id="TIGR01414">
    <property type="entry name" value="autotrans_barl"/>
    <property type="match status" value="1"/>
</dbReference>
<dbReference type="InterPro" id="IPR051551">
    <property type="entry name" value="Autotransporter_adhesion"/>
</dbReference>
<dbReference type="SMART" id="SM00869">
    <property type="entry name" value="Autotransporter"/>
    <property type="match status" value="1"/>
</dbReference>
<dbReference type="InterPro" id="IPR011050">
    <property type="entry name" value="Pectin_lyase_fold/virulence"/>
</dbReference>
<keyword evidence="1" id="KW-0732">Signal</keyword>
<dbReference type="InterPro" id="IPR012332">
    <property type="entry name" value="Autotransporter_pectin_lyase_C"/>
</dbReference>
<dbReference type="RefSeq" id="WP_193677495.1">
    <property type="nucleotide sequence ID" value="NZ_JADDIV010000004.1"/>
</dbReference>
<reference evidence="4 5" key="1">
    <citation type="submission" date="2020-10" db="EMBL/GenBank/DDBJ databases">
        <title>Ramlibacter sp. HM2 16S ribosomal RNA gene Genome sequencing and assembly.</title>
        <authorList>
            <person name="Kang M."/>
        </authorList>
    </citation>
    <scope>NUCLEOTIDE SEQUENCE [LARGE SCALE GENOMIC DNA]</scope>
    <source>
        <strain evidence="4 5">HM2</strain>
    </source>
</reference>
<dbReference type="Proteomes" id="UP000806285">
    <property type="component" value="Unassembled WGS sequence"/>
</dbReference>
<dbReference type="EMBL" id="JADDIV010000004">
    <property type="protein sequence ID" value="MBE7368879.1"/>
    <property type="molecule type" value="Genomic_DNA"/>
</dbReference>
<dbReference type="Pfam" id="PF03797">
    <property type="entry name" value="Autotransporter"/>
    <property type="match status" value="1"/>
</dbReference>
<accession>A0ABR9S605</accession>
<evidence type="ECO:0000313" key="5">
    <source>
        <dbReference type="Proteomes" id="UP000806285"/>
    </source>
</evidence>
<dbReference type="InterPro" id="IPR036709">
    <property type="entry name" value="Autotransporte_beta_dom_sf"/>
</dbReference>
<feature type="domain" description="Autotransporter" evidence="3">
    <location>
        <begin position="810"/>
        <end position="1088"/>
    </location>
</feature>
<dbReference type="NCBIfam" id="TIGR02601">
    <property type="entry name" value="autotrns_rpt"/>
    <property type="match status" value="4"/>
</dbReference>
<evidence type="ECO:0000259" key="3">
    <source>
        <dbReference type="PROSITE" id="PS51208"/>
    </source>
</evidence>
<dbReference type="InterPro" id="IPR005546">
    <property type="entry name" value="Autotransporte_beta"/>
</dbReference>
<dbReference type="SUPFAM" id="SSF51126">
    <property type="entry name" value="Pectin lyase-like"/>
    <property type="match status" value="2"/>
</dbReference>
<dbReference type="Gene3D" id="2.160.20.20">
    <property type="match status" value="1"/>
</dbReference>
<dbReference type="InterPro" id="IPR024973">
    <property type="entry name" value="ESPR"/>
</dbReference>
<protein>
    <submittedName>
        <fullName evidence="4">Autotransporter domain-containing protein</fullName>
    </submittedName>
</protein>
<dbReference type="InterPro" id="IPR013425">
    <property type="entry name" value="Autotrns_rpt"/>
</dbReference>
<proteinExistence type="predicted"/>
<dbReference type="Pfam" id="PF13018">
    <property type="entry name" value="ESPR"/>
    <property type="match status" value="1"/>
</dbReference>
<evidence type="ECO:0000256" key="1">
    <source>
        <dbReference type="ARBA" id="ARBA00022729"/>
    </source>
</evidence>
<dbReference type="Pfam" id="PF12951">
    <property type="entry name" value="PATR"/>
    <property type="match status" value="4"/>
</dbReference>
<evidence type="ECO:0000256" key="2">
    <source>
        <dbReference type="ARBA" id="ARBA00023026"/>
    </source>
</evidence>